<organism evidence="1 2">
    <name type="scientific">Microbacterium suwonense</name>
    <dbReference type="NCBI Taxonomy" id="683047"/>
    <lineage>
        <taxon>Bacteria</taxon>
        <taxon>Bacillati</taxon>
        <taxon>Actinomycetota</taxon>
        <taxon>Actinomycetes</taxon>
        <taxon>Micrococcales</taxon>
        <taxon>Microbacteriaceae</taxon>
        <taxon>Microbacterium</taxon>
    </lineage>
</organism>
<gene>
    <name evidence="1" type="ORF">GCM10025863_24890</name>
</gene>
<evidence type="ECO:0000313" key="1">
    <source>
        <dbReference type="EMBL" id="BDZ39875.1"/>
    </source>
</evidence>
<dbReference type="Gene3D" id="3.40.50.2300">
    <property type="match status" value="1"/>
</dbReference>
<proteinExistence type="predicted"/>
<evidence type="ECO:0000313" key="2">
    <source>
        <dbReference type="Proteomes" id="UP001321543"/>
    </source>
</evidence>
<reference evidence="2" key="1">
    <citation type="journal article" date="2019" name="Int. J. Syst. Evol. Microbiol.">
        <title>The Global Catalogue of Microorganisms (GCM) 10K type strain sequencing project: providing services to taxonomists for standard genome sequencing and annotation.</title>
        <authorList>
            <consortium name="The Broad Institute Genomics Platform"/>
            <consortium name="The Broad Institute Genome Sequencing Center for Infectious Disease"/>
            <person name="Wu L."/>
            <person name="Ma J."/>
        </authorList>
    </citation>
    <scope>NUCLEOTIDE SEQUENCE [LARGE SCALE GENOMIC DNA]</scope>
    <source>
        <strain evidence="2">NBRC 106310</strain>
    </source>
</reference>
<protein>
    <submittedName>
        <fullName evidence="1">Uncharacterized protein</fullName>
    </submittedName>
</protein>
<name>A0ABM8FW75_9MICO</name>
<dbReference type="RefSeq" id="WP_286303207.1">
    <property type="nucleotide sequence ID" value="NZ_AP027728.1"/>
</dbReference>
<dbReference type="Proteomes" id="UP001321543">
    <property type="component" value="Chromosome"/>
</dbReference>
<sequence>MMDGLADALASISAGILLLRDDPHDDEAPPITEAPVDAVVLIGCSGRTRAALEIVRQRGLPVVVIEGDAGEGFRGSRWTTERPAPRSPVMYSIWGIRTSRRSPCPWMPSAVAARSHRSGWPRRPST</sequence>
<accession>A0ABM8FW75</accession>
<dbReference type="EMBL" id="AP027728">
    <property type="protein sequence ID" value="BDZ39875.1"/>
    <property type="molecule type" value="Genomic_DNA"/>
</dbReference>
<keyword evidence="2" id="KW-1185">Reference proteome</keyword>